<feature type="compositionally biased region" description="Low complexity" evidence="1">
    <location>
        <begin position="125"/>
        <end position="137"/>
    </location>
</feature>
<reference evidence="2" key="1">
    <citation type="submission" date="2022-11" db="EMBL/GenBank/DDBJ databases">
        <title>Minimal conservation of predation-associated metabolite biosynthetic gene clusters underscores biosynthetic potential of Myxococcota including descriptions for ten novel species: Archangium lansinium sp. nov., Myxococcus landrumus sp. nov., Nannocystis bai.</title>
        <authorList>
            <person name="Ahearne A."/>
            <person name="Stevens C."/>
            <person name="Phillips K."/>
        </authorList>
    </citation>
    <scope>NUCLEOTIDE SEQUENCE</scope>
    <source>
        <strain evidence="2">Na p29</strain>
    </source>
</reference>
<dbReference type="Proteomes" id="UP001150924">
    <property type="component" value="Unassembled WGS sequence"/>
</dbReference>
<gene>
    <name evidence="2" type="ORF">OV079_01520</name>
</gene>
<dbReference type="AlphaFoldDB" id="A0A9X3EHM9"/>
<evidence type="ECO:0000256" key="1">
    <source>
        <dbReference type="SAM" id="MobiDB-lite"/>
    </source>
</evidence>
<dbReference type="SUPFAM" id="SSF51445">
    <property type="entry name" value="(Trans)glycosidases"/>
    <property type="match status" value="1"/>
</dbReference>
<protein>
    <recommendedName>
        <fullName evidence="4">Glycosyl hydrolase family protein</fullName>
    </recommendedName>
</protein>
<dbReference type="EMBL" id="JAPNKE010000002">
    <property type="protein sequence ID" value="MCY1004268.1"/>
    <property type="molecule type" value="Genomic_DNA"/>
</dbReference>
<evidence type="ECO:0000313" key="3">
    <source>
        <dbReference type="Proteomes" id="UP001150924"/>
    </source>
</evidence>
<feature type="region of interest" description="Disordered" evidence="1">
    <location>
        <begin position="117"/>
        <end position="137"/>
    </location>
</feature>
<name>A0A9X3EHM9_9BACT</name>
<comment type="caution">
    <text evidence="2">The sequence shown here is derived from an EMBL/GenBank/DDBJ whole genome shotgun (WGS) entry which is preliminary data.</text>
</comment>
<dbReference type="RefSeq" id="WP_267765812.1">
    <property type="nucleotide sequence ID" value="NZ_JAPNKE010000002.1"/>
</dbReference>
<dbReference type="InterPro" id="IPR017853">
    <property type="entry name" value="GH"/>
</dbReference>
<keyword evidence="3" id="KW-1185">Reference proteome</keyword>
<organism evidence="2 3">
    <name type="scientific">Nannocystis pusilla</name>
    <dbReference type="NCBI Taxonomy" id="889268"/>
    <lineage>
        <taxon>Bacteria</taxon>
        <taxon>Pseudomonadati</taxon>
        <taxon>Myxococcota</taxon>
        <taxon>Polyangia</taxon>
        <taxon>Nannocystales</taxon>
        <taxon>Nannocystaceae</taxon>
        <taxon>Nannocystis</taxon>
    </lineage>
</organism>
<proteinExistence type="predicted"/>
<evidence type="ECO:0000313" key="2">
    <source>
        <dbReference type="EMBL" id="MCY1004268.1"/>
    </source>
</evidence>
<evidence type="ECO:0008006" key="4">
    <source>
        <dbReference type="Google" id="ProtNLM"/>
    </source>
</evidence>
<accession>A0A9X3EHM9</accession>
<dbReference type="Gene3D" id="3.20.20.80">
    <property type="entry name" value="Glycosidases"/>
    <property type="match status" value="1"/>
</dbReference>
<sequence>MEPRPTPAPLELWGGVECTVNRVGDRFHDQLVASGHHRRHADIDAIADLGVRVVRYPVLWERTERSPGCHDFAWSDRRLGLLHARGLTPIVGLLHHGSGPRHTDLLDPESRVCWPASPARWPAATRGSSSTPRSTSR</sequence>